<organism evidence="2 3">
    <name type="scientific">Terasakiispira papahanaumokuakeensis</name>
    <dbReference type="NCBI Taxonomy" id="197479"/>
    <lineage>
        <taxon>Bacteria</taxon>
        <taxon>Pseudomonadati</taxon>
        <taxon>Pseudomonadota</taxon>
        <taxon>Gammaproteobacteria</taxon>
        <taxon>Oceanospirillales</taxon>
        <taxon>Terasakiispira</taxon>
    </lineage>
</organism>
<dbReference type="STRING" id="197479.BFW38_12375"/>
<evidence type="ECO:0000313" key="3">
    <source>
        <dbReference type="Proteomes" id="UP000094291"/>
    </source>
</evidence>
<dbReference type="CDD" id="cd00077">
    <property type="entry name" value="HDc"/>
    <property type="match status" value="1"/>
</dbReference>
<feature type="domain" description="HD-GYP" evidence="1">
    <location>
        <begin position="124"/>
        <end position="319"/>
    </location>
</feature>
<evidence type="ECO:0000259" key="1">
    <source>
        <dbReference type="PROSITE" id="PS51832"/>
    </source>
</evidence>
<comment type="caution">
    <text evidence="2">The sequence shown here is derived from an EMBL/GenBank/DDBJ whole genome shotgun (WGS) entry which is preliminary data.</text>
</comment>
<evidence type="ECO:0000313" key="2">
    <source>
        <dbReference type="EMBL" id="ODC04206.1"/>
    </source>
</evidence>
<dbReference type="EMBL" id="MDTQ01000001">
    <property type="protein sequence ID" value="ODC04206.1"/>
    <property type="molecule type" value="Genomic_DNA"/>
</dbReference>
<protein>
    <recommendedName>
        <fullName evidence="1">HD-GYP domain-containing protein</fullName>
    </recommendedName>
</protein>
<dbReference type="RefSeq" id="WP_068999137.1">
    <property type="nucleotide sequence ID" value="NZ_MDTQ01000001.1"/>
</dbReference>
<dbReference type="PANTHER" id="PTHR43155:SF2">
    <property type="entry name" value="CYCLIC DI-GMP PHOSPHODIESTERASE PA4108"/>
    <property type="match status" value="1"/>
</dbReference>
<dbReference type="GO" id="GO:0008081">
    <property type="term" value="F:phosphoric diester hydrolase activity"/>
    <property type="evidence" value="ECO:0007669"/>
    <property type="project" value="UniProtKB-ARBA"/>
</dbReference>
<dbReference type="Gene3D" id="1.10.3210.10">
    <property type="entry name" value="Hypothetical protein af1432"/>
    <property type="match status" value="1"/>
</dbReference>
<reference evidence="2 3" key="1">
    <citation type="submission" date="2016-08" db="EMBL/GenBank/DDBJ databases">
        <authorList>
            <person name="Seilhamer J.J."/>
        </authorList>
    </citation>
    <scope>NUCLEOTIDE SEQUENCE [LARGE SCALE GENOMIC DNA]</scope>
    <source>
        <strain evidence="2 3">PH27A</strain>
    </source>
</reference>
<dbReference type="Pfam" id="PF13487">
    <property type="entry name" value="HD_5"/>
    <property type="match status" value="1"/>
</dbReference>
<name>A0A1E2VBJ1_9GAMM</name>
<dbReference type="PANTHER" id="PTHR43155">
    <property type="entry name" value="CYCLIC DI-GMP PHOSPHODIESTERASE PA4108-RELATED"/>
    <property type="match status" value="1"/>
</dbReference>
<dbReference type="Proteomes" id="UP000094291">
    <property type="component" value="Unassembled WGS sequence"/>
</dbReference>
<dbReference type="InterPro" id="IPR037522">
    <property type="entry name" value="HD_GYP_dom"/>
</dbReference>
<keyword evidence="3" id="KW-1185">Reference proteome</keyword>
<proteinExistence type="predicted"/>
<dbReference type="AlphaFoldDB" id="A0A1E2VBJ1"/>
<accession>A0A1E2VBJ1</accession>
<dbReference type="InterPro" id="IPR003607">
    <property type="entry name" value="HD/PDEase_dom"/>
</dbReference>
<gene>
    <name evidence="2" type="ORF">BFW38_12375</name>
</gene>
<sequence length="401" mass="45637">MMQLRGFELTGIAPEELQVGQPIPWAVYDEFGKLLLAKGARVRSQHQRDVLVQVGLHVPTQRHQTTHQLPQPVRFNRRINPFAEFDELCMKLQEAFKLIEQEVPPRAGLVEKRIYEIVTTLQGLSHYDADALLGAVHLSDQFPYHLHHPMQMAVLTELILKRLRVEQEIQLPAIGAALTCNIAMNHYQQQLHLQRQPLSSKQRRVINKHPLQSARMLAHSGVDSELWLELVRQHHEKLDGTGYPLGLKGDDIRREARILALADVYSAMVTARPYRPPIQHKDSLRELFIKRGESFDEKLTLLFLNELGLYPPGVYVRLNNGERAVVVGRTTDPKAPVVASIKKADGNFFISPRRRNTGAENFAICSTCGLSDRHPINPAMLWGVEVIRLAQSFNFEMPDLI</sequence>
<dbReference type="PROSITE" id="PS51832">
    <property type="entry name" value="HD_GYP"/>
    <property type="match status" value="1"/>
</dbReference>
<dbReference type="SUPFAM" id="SSF109604">
    <property type="entry name" value="HD-domain/PDEase-like"/>
    <property type="match status" value="1"/>
</dbReference>